<evidence type="ECO:0000313" key="2">
    <source>
        <dbReference type="EMBL" id="KAJ5709154.1"/>
    </source>
</evidence>
<accession>A0AAD6HD89</accession>
<protein>
    <submittedName>
        <fullName evidence="2">Uncharacterized protein</fullName>
    </submittedName>
</protein>
<evidence type="ECO:0000313" key="3">
    <source>
        <dbReference type="Proteomes" id="UP001215712"/>
    </source>
</evidence>
<name>A0AAD6HD89_9EURO</name>
<feature type="chain" id="PRO_5041938656" evidence="1">
    <location>
        <begin position="26"/>
        <end position="61"/>
    </location>
</feature>
<feature type="signal peptide" evidence="1">
    <location>
        <begin position="1"/>
        <end position="25"/>
    </location>
</feature>
<evidence type="ECO:0000256" key="1">
    <source>
        <dbReference type="SAM" id="SignalP"/>
    </source>
</evidence>
<keyword evidence="3" id="KW-1185">Reference proteome</keyword>
<gene>
    <name evidence="2" type="ORF">N7493_010488</name>
</gene>
<dbReference type="EMBL" id="JAQJAN010000019">
    <property type="protein sequence ID" value="KAJ5709154.1"/>
    <property type="molecule type" value="Genomic_DNA"/>
</dbReference>
<reference evidence="2" key="2">
    <citation type="submission" date="2023-01" db="EMBL/GenBank/DDBJ databases">
        <authorList>
            <person name="Petersen C."/>
        </authorList>
    </citation>
    <scope>NUCLEOTIDE SEQUENCE</scope>
    <source>
        <strain evidence="2">IBT 17514</strain>
    </source>
</reference>
<dbReference type="Proteomes" id="UP001215712">
    <property type="component" value="Unassembled WGS sequence"/>
</dbReference>
<organism evidence="2 3">
    <name type="scientific">Penicillium malachiteum</name>
    <dbReference type="NCBI Taxonomy" id="1324776"/>
    <lineage>
        <taxon>Eukaryota</taxon>
        <taxon>Fungi</taxon>
        <taxon>Dikarya</taxon>
        <taxon>Ascomycota</taxon>
        <taxon>Pezizomycotina</taxon>
        <taxon>Eurotiomycetes</taxon>
        <taxon>Eurotiomycetidae</taxon>
        <taxon>Eurotiales</taxon>
        <taxon>Aspergillaceae</taxon>
        <taxon>Penicillium</taxon>
    </lineage>
</organism>
<sequence length="61" mass="6872">MKFFAISSVVVFAAFVVAGPAPANSQGESQVQKRQRWDFDRIKHLPVPYAWYRSIGKASVM</sequence>
<comment type="caution">
    <text evidence="2">The sequence shown here is derived from an EMBL/GenBank/DDBJ whole genome shotgun (WGS) entry which is preliminary data.</text>
</comment>
<keyword evidence="1" id="KW-0732">Signal</keyword>
<proteinExistence type="predicted"/>
<dbReference type="AlphaFoldDB" id="A0AAD6HD89"/>
<reference evidence="2" key="1">
    <citation type="journal article" date="2023" name="IMA Fungus">
        <title>Comparative genomic study of the Penicillium genus elucidates a diverse pangenome and 15 lateral gene transfer events.</title>
        <authorList>
            <person name="Petersen C."/>
            <person name="Sorensen T."/>
            <person name="Nielsen M.R."/>
            <person name="Sondergaard T.E."/>
            <person name="Sorensen J.L."/>
            <person name="Fitzpatrick D.A."/>
            <person name="Frisvad J.C."/>
            <person name="Nielsen K.L."/>
        </authorList>
    </citation>
    <scope>NUCLEOTIDE SEQUENCE</scope>
    <source>
        <strain evidence="2">IBT 17514</strain>
    </source>
</reference>